<dbReference type="CDD" id="cd15898">
    <property type="entry name" value="EFh_PI-PLC"/>
    <property type="match status" value="1"/>
</dbReference>
<evidence type="ECO:0000259" key="9">
    <source>
        <dbReference type="PROSITE" id="PS50004"/>
    </source>
</evidence>
<evidence type="ECO:0000259" key="10">
    <source>
        <dbReference type="PROSITE" id="PS50008"/>
    </source>
</evidence>
<dbReference type="PRINTS" id="PR00390">
    <property type="entry name" value="PHPHLIPASEC"/>
</dbReference>
<evidence type="ECO:0000256" key="8">
    <source>
        <dbReference type="SAM" id="MobiDB-lite"/>
    </source>
</evidence>
<evidence type="ECO:0000256" key="6">
    <source>
        <dbReference type="RuleBase" id="RU361133"/>
    </source>
</evidence>
<keyword evidence="5" id="KW-0807">Transducer</keyword>
<dbReference type="PROSITE" id="PS50004">
    <property type="entry name" value="C2"/>
    <property type="match status" value="1"/>
</dbReference>
<dbReference type="Gene3D" id="3.20.20.190">
    <property type="entry name" value="Phosphatidylinositol (PI) phosphodiesterase"/>
    <property type="match status" value="2"/>
</dbReference>
<dbReference type="EMBL" id="LDAU01000091">
    <property type="protein sequence ID" value="KRX06806.1"/>
    <property type="molecule type" value="Genomic_DNA"/>
</dbReference>
<dbReference type="GO" id="GO:0048015">
    <property type="term" value="P:phosphatidylinositol-mediated signaling"/>
    <property type="evidence" value="ECO:0007669"/>
    <property type="project" value="TreeGrafter"/>
</dbReference>
<dbReference type="PANTHER" id="PTHR10336">
    <property type="entry name" value="PHOSPHOINOSITIDE-SPECIFIC PHOSPHOLIPASE C FAMILY PROTEIN"/>
    <property type="match status" value="1"/>
</dbReference>
<keyword evidence="2 6" id="KW-0378">Hydrolase</keyword>
<dbReference type="PROSITE" id="PS50007">
    <property type="entry name" value="PIPLC_X_DOMAIN"/>
    <property type="match status" value="1"/>
</dbReference>
<evidence type="ECO:0000256" key="2">
    <source>
        <dbReference type="ARBA" id="ARBA00022801"/>
    </source>
</evidence>
<dbReference type="GO" id="GO:0004435">
    <property type="term" value="F:phosphatidylinositol-4,5-bisphosphate phospholipase C activity"/>
    <property type="evidence" value="ECO:0007669"/>
    <property type="project" value="UniProtKB-EC"/>
</dbReference>
<evidence type="ECO:0000256" key="4">
    <source>
        <dbReference type="ARBA" id="ARBA00023098"/>
    </source>
</evidence>
<dbReference type="Proteomes" id="UP000054937">
    <property type="component" value="Unassembled WGS sequence"/>
</dbReference>
<feature type="coiled-coil region" evidence="7">
    <location>
        <begin position="536"/>
        <end position="566"/>
    </location>
</feature>
<dbReference type="InterPro" id="IPR000909">
    <property type="entry name" value="PLipase_C_PInositol-sp_X_dom"/>
</dbReference>
<dbReference type="SUPFAM" id="SSF49562">
    <property type="entry name" value="C2 domain (Calcium/lipid-binding domain, CaLB)"/>
    <property type="match status" value="1"/>
</dbReference>
<dbReference type="EC" id="3.1.4.11" evidence="1 6"/>
<keyword evidence="7" id="KW-0175">Coiled coil</keyword>
<comment type="catalytic activity">
    <reaction evidence="6">
        <text>a 1,2-diacyl-sn-glycero-3-phospho-(1D-myo-inositol-4,5-bisphosphate) + H2O = 1D-myo-inositol 1,4,5-trisphosphate + a 1,2-diacyl-sn-glycerol + H(+)</text>
        <dbReference type="Rhea" id="RHEA:33179"/>
        <dbReference type="ChEBI" id="CHEBI:15377"/>
        <dbReference type="ChEBI" id="CHEBI:15378"/>
        <dbReference type="ChEBI" id="CHEBI:17815"/>
        <dbReference type="ChEBI" id="CHEBI:58456"/>
        <dbReference type="ChEBI" id="CHEBI:203600"/>
        <dbReference type="EC" id="3.1.4.11"/>
    </reaction>
</comment>
<protein>
    <recommendedName>
        <fullName evidence="1 6">Phosphoinositide phospholipase C</fullName>
        <ecNumber evidence="1 6">3.1.4.11</ecNumber>
    </recommendedName>
</protein>
<keyword evidence="4 6" id="KW-0443">Lipid metabolism</keyword>
<dbReference type="OrthoDB" id="269822at2759"/>
<evidence type="ECO:0000256" key="5">
    <source>
        <dbReference type="ARBA" id="ARBA00023224"/>
    </source>
</evidence>
<dbReference type="InterPro" id="IPR011992">
    <property type="entry name" value="EF-hand-dom_pair"/>
</dbReference>
<keyword evidence="3 6" id="KW-0442">Lipid degradation</keyword>
<evidence type="ECO:0000256" key="3">
    <source>
        <dbReference type="ARBA" id="ARBA00022963"/>
    </source>
</evidence>
<dbReference type="InterPro" id="IPR017946">
    <property type="entry name" value="PLC-like_Pdiesterase_TIM-brl"/>
</dbReference>
<dbReference type="AlphaFoldDB" id="A0A0V0QX79"/>
<feature type="compositionally biased region" description="Polar residues" evidence="8">
    <location>
        <begin position="593"/>
        <end position="602"/>
    </location>
</feature>
<evidence type="ECO:0000313" key="12">
    <source>
        <dbReference type="Proteomes" id="UP000054937"/>
    </source>
</evidence>
<dbReference type="Gene3D" id="1.10.238.10">
    <property type="entry name" value="EF-hand"/>
    <property type="match status" value="1"/>
</dbReference>
<dbReference type="InterPro" id="IPR000008">
    <property type="entry name" value="C2_dom"/>
</dbReference>
<feature type="region of interest" description="Disordered" evidence="8">
    <location>
        <begin position="588"/>
        <end position="608"/>
    </location>
</feature>
<dbReference type="SMART" id="SM00149">
    <property type="entry name" value="PLCYc"/>
    <property type="match status" value="1"/>
</dbReference>
<dbReference type="OMA" id="DHTHFDP"/>
<dbReference type="PROSITE" id="PS50008">
    <property type="entry name" value="PIPLC_Y_DOMAIN"/>
    <property type="match status" value="1"/>
</dbReference>
<accession>A0A0V0QX79</accession>
<feature type="domain" description="PI-PLC Y-box" evidence="10">
    <location>
        <begin position="663"/>
        <end position="780"/>
    </location>
</feature>
<dbReference type="GO" id="GO:0051209">
    <property type="term" value="P:release of sequestered calcium ion into cytosol"/>
    <property type="evidence" value="ECO:0007669"/>
    <property type="project" value="TreeGrafter"/>
</dbReference>
<dbReference type="InterPro" id="IPR001711">
    <property type="entry name" value="PLipase_C_Pinositol-sp_Y"/>
</dbReference>
<dbReference type="Pfam" id="PF00388">
    <property type="entry name" value="PI-PLC-X"/>
    <property type="match status" value="1"/>
</dbReference>
<dbReference type="InterPro" id="IPR035892">
    <property type="entry name" value="C2_domain_sf"/>
</dbReference>
<dbReference type="SUPFAM" id="SSF47473">
    <property type="entry name" value="EF-hand"/>
    <property type="match status" value="1"/>
</dbReference>
<dbReference type="CDD" id="cd00275">
    <property type="entry name" value="C2_PLC_like"/>
    <property type="match status" value="1"/>
</dbReference>
<dbReference type="SMART" id="SM00148">
    <property type="entry name" value="PLCXc"/>
    <property type="match status" value="1"/>
</dbReference>
<proteinExistence type="predicted"/>
<name>A0A0V0QX79_PSEPJ</name>
<dbReference type="Pfam" id="PF00387">
    <property type="entry name" value="PI-PLC-Y"/>
    <property type="match status" value="1"/>
</dbReference>
<evidence type="ECO:0000256" key="7">
    <source>
        <dbReference type="SAM" id="Coils"/>
    </source>
</evidence>
<evidence type="ECO:0000313" key="11">
    <source>
        <dbReference type="EMBL" id="KRX06806.1"/>
    </source>
</evidence>
<sequence>MQYVDKNERERKKNINLSKNNLEFPLELEASPLIAKKLKKKAINLKFTERKFEEYAQQSEDFRAQSELLLRYGCKCQLFFQRKFVLSNKQFTNCYISVSDEANDQLVLVDIQENKAELIDIFKVGMLQGGRSWNISKQKQTKISDDKELWLSVYYEKSKMGIMLQFEKKETRDMMWCGFQELVQYHKKKKQNREENSTYDEVISELKSNQDEQMFNFKDTKDIISRLQLKISRKYLESIYKNISQNEKKQKQKENEIQKISKRQLEKFIKTLVTHPEIYPIFEFYNGQTVRDLDQYTMNIDQFKHFLKTEQFENWNQKELQSVFTFLSTENYSDKLSFIGFGRLIFSKKNTLFDPNKCKYPQDMDQPITNYYINSAKNIYSCNLDLGAYYHFPEASGSEYEEEWEDKYKPIFFALQKGVKFFEIEIWDGDKNGPVIQYGHCMTSKLYLSEMVAKLMKHVFTNNPYPFWLSIETHCSEQQNEMAIQILKNIIGNNNLFILPKNYQDELKYRSPNSLKYKIILTGTIASWTIDDTHELQQKNVVLDNIDNEMQVMEQQDQQLAKQKKKNIQLFLSQKKNLQKPKLKQYLEDKNATNKQENMSLNSDDEDKKGSVYENEEINQQKLISQQQQAIKQKQQQQQKNSIVKDLSGYKLTSGLQQIYGFYTHSIKGQENPSLYEIYEIKLSHLHDYLESGGDPQLLQDTVAKKHEDLIQFTKQFLLKVRPNGKKIDSNNFNPVMGFKVGAQFIISHPQTFDVSSLVYQAKFQENNGIGYVLKPPEFRDSNSSMQRSQKINVILKVVSGYQLRTLKQESVNPQVEVLVIQPSQRDSLMFQTKIVEENNFNPLWKSNNAWKFQVEQPDISFLVFQAISVGKGQKHLLGWFAMPCNALRQGYRVVPLRDEHFCTIQNSYLLIHSEVSPRQL</sequence>
<dbReference type="Gene3D" id="2.60.40.150">
    <property type="entry name" value="C2 domain"/>
    <property type="match status" value="1"/>
</dbReference>
<feature type="domain" description="C2" evidence="9">
    <location>
        <begin position="775"/>
        <end position="899"/>
    </location>
</feature>
<keyword evidence="12" id="KW-1185">Reference proteome</keyword>
<dbReference type="GO" id="GO:0016042">
    <property type="term" value="P:lipid catabolic process"/>
    <property type="evidence" value="ECO:0007669"/>
    <property type="project" value="UniProtKB-KW"/>
</dbReference>
<comment type="caution">
    <text evidence="11">The sequence shown here is derived from an EMBL/GenBank/DDBJ whole genome shotgun (WGS) entry which is preliminary data.</text>
</comment>
<organism evidence="11 12">
    <name type="scientific">Pseudocohnilembus persalinus</name>
    <name type="common">Ciliate</name>
    <dbReference type="NCBI Taxonomy" id="266149"/>
    <lineage>
        <taxon>Eukaryota</taxon>
        <taxon>Sar</taxon>
        <taxon>Alveolata</taxon>
        <taxon>Ciliophora</taxon>
        <taxon>Intramacronucleata</taxon>
        <taxon>Oligohymenophorea</taxon>
        <taxon>Scuticociliatia</taxon>
        <taxon>Philasterida</taxon>
        <taxon>Pseudocohnilembidae</taxon>
        <taxon>Pseudocohnilembus</taxon>
    </lineage>
</organism>
<feature type="coiled-coil region" evidence="7">
    <location>
        <begin position="236"/>
        <end position="263"/>
    </location>
</feature>
<dbReference type="PANTHER" id="PTHR10336:SF36">
    <property type="entry name" value="1-PHOSPHATIDYLINOSITOL 4,5-BISPHOSPHATE PHOSPHODIESTERASE BETA-4"/>
    <property type="match status" value="1"/>
</dbReference>
<evidence type="ECO:0000256" key="1">
    <source>
        <dbReference type="ARBA" id="ARBA00012368"/>
    </source>
</evidence>
<reference evidence="11 12" key="1">
    <citation type="journal article" date="2015" name="Sci. Rep.">
        <title>Genome of the facultative scuticociliatosis pathogen Pseudocohnilembus persalinus provides insight into its virulence through horizontal gene transfer.</title>
        <authorList>
            <person name="Xiong J."/>
            <person name="Wang G."/>
            <person name="Cheng J."/>
            <person name="Tian M."/>
            <person name="Pan X."/>
            <person name="Warren A."/>
            <person name="Jiang C."/>
            <person name="Yuan D."/>
            <person name="Miao W."/>
        </authorList>
    </citation>
    <scope>NUCLEOTIDE SEQUENCE [LARGE SCALE GENOMIC DNA]</scope>
    <source>
        <strain evidence="11">36N120E</strain>
    </source>
</reference>
<dbReference type="SUPFAM" id="SSF51695">
    <property type="entry name" value="PLC-like phosphodiesterases"/>
    <property type="match status" value="1"/>
</dbReference>
<dbReference type="InterPro" id="IPR001192">
    <property type="entry name" value="PI-PLC_fam"/>
</dbReference>
<gene>
    <name evidence="11" type="ORF">PPERSA_11451</name>
</gene>
<dbReference type="InParanoid" id="A0A0V0QX79"/>